<dbReference type="GO" id="GO:0004029">
    <property type="term" value="F:aldehyde dehydrogenase (NAD+) activity"/>
    <property type="evidence" value="ECO:0007669"/>
    <property type="project" value="UniProtKB-EC"/>
</dbReference>
<accession>A0A0U5GW06</accession>
<dbReference type="EC" id="1.2.1.3" evidence="2"/>
<dbReference type="Gene3D" id="3.40.309.10">
    <property type="entry name" value="Aldehyde Dehydrogenase, Chain A, domain 2"/>
    <property type="match status" value="1"/>
</dbReference>
<evidence type="ECO:0000256" key="3">
    <source>
        <dbReference type="ARBA" id="ARBA00049194"/>
    </source>
</evidence>
<evidence type="ECO:0000313" key="5">
    <source>
        <dbReference type="EMBL" id="CEN62082.1"/>
    </source>
</evidence>
<dbReference type="OrthoDB" id="310895at2759"/>
<keyword evidence="6" id="KW-1185">Reference proteome</keyword>
<name>A0A0U5GW06_ASPCI</name>
<protein>
    <recommendedName>
        <fullName evidence="2">aldehyde dehydrogenase (NAD(+))</fullName>
        <ecNumber evidence="2">1.2.1.3</ecNumber>
    </recommendedName>
</protein>
<comment type="catalytic activity">
    <reaction evidence="3">
        <text>an aldehyde + NAD(+) + H2O = a carboxylate + NADH + 2 H(+)</text>
        <dbReference type="Rhea" id="RHEA:16185"/>
        <dbReference type="ChEBI" id="CHEBI:15377"/>
        <dbReference type="ChEBI" id="CHEBI:15378"/>
        <dbReference type="ChEBI" id="CHEBI:17478"/>
        <dbReference type="ChEBI" id="CHEBI:29067"/>
        <dbReference type="ChEBI" id="CHEBI:57540"/>
        <dbReference type="ChEBI" id="CHEBI:57945"/>
        <dbReference type="EC" id="1.2.1.3"/>
    </reaction>
</comment>
<sequence>MKEEIFDPVVNINVFEEEAGVIRLVNASEFGLYPAVYTRDVSLAMRMATAIQVGTVGINCTSPSGEFDMPLGGYKASGIRMEAIHHSLENYETKTVLMSVNSL</sequence>
<dbReference type="SUPFAM" id="SSF53720">
    <property type="entry name" value="ALDH-like"/>
    <property type="match status" value="1"/>
</dbReference>
<comment type="similarity">
    <text evidence="1">Belongs to the aldehyde dehydrogenase family.</text>
</comment>
<organism evidence="5 6">
    <name type="scientific">Aspergillus calidoustus</name>
    <dbReference type="NCBI Taxonomy" id="454130"/>
    <lineage>
        <taxon>Eukaryota</taxon>
        <taxon>Fungi</taxon>
        <taxon>Dikarya</taxon>
        <taxon>Ascomycota</taxon>
        <taxon>Pezizomycotina</taxon>
        <taxon>Eurotiomycetes</taxon>
        <taxon>Eurotiomycetidae</taxon>
        <taxon>Eurotiales</taxon>
        <taxon>Aspergillaceae</taxon>
        <taxon>Aspergillus</taxon>
        <taxon>Aspergillus subgen. Nidulantes</taxon>
    </lineage>
</organism>
<dbReference type="EMBL" id="CDMC01000006">
    <property type="protein sequence ID" value="CEN62082.1"/>
    <property type="molecule type" value="Genomic_DNA"/>
</dbReference>
<dbReference type="InterPro" id="IPR016162">
    <property type="entry name" value="Ald_DH_N"/>
</dbReference>
<proteinExistence type="inferred from homology"/>
<dbReference type="OMA" id="DMTIANE"/>
<evidence type="ECO:0000256" key="2">
    <source>
        <dbReference type="ARBA" id="ARBA00024226"/>
    </source>
</evidence>
<dbReference type="AlphaFoldDB" id="A0A0U5GW06"/>
<dbReference type="Gene3D" id="3.40.605.10">
    <property type="entry name" value="Aldehyde Dehydrogenase, Chain A, domain 1"/>
    <property type="match status" value="1"/>
</dbReference>
<dbReference type="Proteomes" id="UP000054771">
    <property type="component" value="Unassembled WGS sequence"/>
</dbReference>
<feature type="domain" description="Aldehyde dehydrogenase" evidence="4">
    <location>
        <begin position="1"/>
        <end position="96"/>
    </location>
</feature>
<dbReference type="InterPro" id="IPR015590">
    <property type="entry name" value="Aldehyde_DH_dom"/>
</dbReference>
<evidence type="ECO:0000256" key="1">
    <source>
        <dbReference type="ARBA" id="ARBA00009986"/>
    </source>
</evidence>
<gene>
    <name evidence="5" type="ORF">ASPCAL08721</name>
</gene>
<dbReference type="Pfam" id="PF00171">
    <property type="entry name" value="Aldedh"/>
    <property type="match status" value="1"/>
</dbReference>
<evidence type="ECO:0000313" key="6">
    <source>
        <dbReference type="Proteomes" id="UP000054771"/>
    </source>
</evidence>
<dbReference type="InterPro" id="IPR016163">
    <property type="entry name" value="Ald_DH_C"/>
</dbReference>
<dbReference type="PANTHER" id="PTHR11699">
    <property type="entry name" value="ALDEHYDE DEHYDROGENASE-RELATED"/>
    <property type="match status" value="1"/>
</dbReference>
<dbReference type="InterPro" id="IPR016161">
    <property type="entry name" value="Ald_DH/histidinol_DH"/>
</dbReference>
<reference evidence="6" key="1">
    <citation type="journal article" date="2016" name="Genome Announc.">
        <title>Draft genome sequences of fungus Aspergillus calidoustus.</title>
        <authorList>
            <person name="Horn F."/>
            <person name="Linde J."/>
            <person name="Mattern D.J."/>
            <person name="Walther G."/>
            <person name="Guthke R."/>
            <person name="Scherlach K."/>
            <person name="Martin K."/>
            <person name="Brakhage A.A."/>
            <person name="Petzke L."/>
            <person name="Valiante V."/>
        </authorList>
    </citation>
    <scope>NUCLEOTIDE SEQUENCE [LARGE SCALE GENOMIC DNA]</scope>
    <source>
        <strain evidence="6">SF006504</strain>
    </source>
</reference>
<evidence type="ECO:0000259" key="4">
    <source>
        <dbReference type="Pfam" id="PF00171"/>
    </source>
</evidence>
<dbReference type="STRING" id="454130.A0A0U5GW06"/>